<dbReference type="InterPro" id="IPR055377">
    <property type="entry name" value="GH3_M"/>
</dbReference>
<evidence type="ECO:0000259" key="4">
    <source>
        <dbReference type="Pfam" id="PF23572"/>
    </source>
</evidence>
<dbReference type="HOGENOM" id="CLU_016249_2_1_1"/>
<dbReference type="PANTHER" id="PTHR31901:SF96">
    <property type="entry name" value="INDOLE-3-ACETIC ACID-AMIDO SYNTHETASE GH3.1-RELATED"/>
    <property type="match status" value="1"/>
</dbReference>
<organism evidence="5">
    <name type="scientific">Oryza nivara</name>
    <name type="common">Indian wild rice</name>
    <name type="synonym">Oryza sativa f. spontanea</name>
    <dbReference type="NCBI Taxonomy" id="4536"/>
    <lineage>
        <taxon>Eukaryota</taxon>
        <taxon>Viridiplantae</taxon>
        <taxon>Streptophyta</taxon>
        <taxon>Embryophyta</taxon>
        <taxon>Tracheophyta</taxon>
        <taxon>Spermatophyta</taxon>
        <taxon>Magnoliopsida</taxon>
        <taxon>Liliopsida</taxon>
        <taxon>Poales</taxon>
        <taxon>Poaceae</taxon>
        <taxon>BOP clade</taxon>
        <taxon>Oryzoideae</taxon>
        <taxon>Oryzeae</taxon>
        <taxon>Oryzinae</taxon>
        <taxon>Oryza</taxon>
    </lineage>
</organism>
<keyword evidence="6" id="KW-1185">Reference proteome</keyword>
<dbReference type="Proteomes" id="UP000006591">
    <property type="component" value="Chromosome 7"/>
</dbReference>
<dbReference type="Pfam" id="PF03321">
    <property type="entry name" value="GH3"/>
    <property type="match status" value="1"/>
</dbReference>
<evidence type="ECO:0000313" key="5">
    <source>
        <dbReference type="EnsemblPlants" id="ONIVA07G18060.1"/>
    </source>
</evidence>
<name>A0A0E0I2Q5_ORYNI</name>
<proteinExistence type="inferred from homology"/>
<feature type="domain" description="GH3 middle" evidence="3">
    <location>
        <begin position="344"/>
        <end position="415"/>
    </location>
</feature>
<sequence length="573" mass="62656">MAAKGISTIGAASRSLSSSLMAAAKEPDVENLRLIEELTSNVDAVQERVLAEILGRNADAEYLDKCGLDASDTDRATFRAKVPVASYDDLKPYVKRIANGDRSPILSTHPIIEFFTSSGTSAGERKLMPIVTDEMARREVLSSLATSVLNVYVPGLHTGKGLYFLFARSETKTPGGLTAQPALTSVYKSEHFKRAYAYTSPMAAILCEDASQSMYAQMLCGLCQRHDVLRVGAVFAAALVRAIRFLQLNWAQLAADIETGELNPRVTDPSDRECSRGDWTGIVTRVWPKTKCLNVVVTGVMAQYIPILQYYSGGLPIVSGMYASSECFFGLNLRPLCGPSEVSYTIMPNTAYFEFLPVGEAVDASNLVELARVEDGREYEVVVTTYAGLNRYRVGDVLCVTGFHNAAPQFRFVRRHSVLLSIEADKTDEAELQGAVERASSALLRPRGAKYTSRACTERVPGHYVVYWELLTESGNTVDGETLGRCCLEMEEALSAVYRQGRVTDGSIGPLEIRVVRPGTFEEVMDLAVSCGTSIGQYKLPRCVTLPCMVELLDSRVVSSHFSPALPHWTLAP</sequence>
<reference evidence="5" key="1">
    <citation type="submission" date="2015-04" db="UniProtKB">
        <authorList>
            <consortium name="EnsemblPlants"/>
        </authorList>
    </citation>
    <scope>IDENTIFICATION</scope>
    <source>
        <strain evidence="5">SL10</strain>
    </source>
</reference>
<dbReference type="GO" id="GO:0016881">
    <property type="term" value="F:acid-amino acid ligase activity"/>
    <property type="evidence" value="ECO:0007669"/>
    <property type="project" value="TreeGrafter"/>
</dbReference>
<dbReference type="InterPro" id="IPR004993">
    <property type="entry name" value="GH3"/>
</dbReference>
<accession>A0A0E0I2Q5</accession>
<comment type="similarity">
    <text evidence="1">Belongs to the IAA-amido conjugating enzyme family.</text>
</comment>
<dbReference type="InterPro" id="IPR055378">
    <property type="entry name" value="GH3_C"/>
</dbReference>
<reference evidence="5" key="2">
    <citation type="submission" date="2018-04" db="EMBL/GenBank/DDBJ databases">
        <title>OnivRS2 (Oryza nivara Reference Sequence Version 2).</title>
        <authorList>
            <person name="Zhang J."/>
            <person name="Kudrna D."/>
            <person name="Lee S."/>
            <person name="Talag J."/>
            <person name="Rajasekar S."/>
            <person name="Welchert J."/>
            <person name="Hsing Y.-I."/>
            <person name="Wing R.A."/>
        </authorList>
    </citation>
    <scope>NUCLEOTIDE SEQUENCE [LARGE SCALE GENOMIC DNA]</scope>
    <source>
        <strain evidence="5">SL10</strain>
    </source>
</reference>
<evidence type="ECO:0000313" key="6">
    <source>
        <dbReference type="Proteomes" id="UP000006591"/>
    </source>
</evidence>
<evidence type="ECO:0000259" key="3">
    <source>
        <dbReference type="Pfam" id="PF23571"/>
    </source>
</evidence>
<dbReference type="eggNOG" id="ENOG502QR80">
    <property type="taxonomic scope" value="Eukaryota"/>
</dbReference>
<dbReference type="PANTHER" id="PTHR31901">
    <property type="entry name" value="GH3 DOMAIN-CONTAINING PROTEIN"/>
    <property type="match status" value="1"/>
</dbReference>
<feature type="domain" description="GH3 C-terminal" evidence="4">
    <location>
        <begin position="431"/>
        <end position="545"/>
    </location>
</feature>
<keyword evidence="2" id="KW-0436">Ligase</keyword>
<evidence type="ECO:0000256" key="1">
    <source>
        <dbReference type="ARBA" id="ARBA00008068"/>
    </source>
</evidence>
<dbReference type="Pfam" id="PF23571">
    <property type="entry name" value="GH3_M"/>
    <property type="match status" value="1"/>
</dbReference>
<evidence type="ECO:0000256" key="2">
    <source>
        <dbReference type="ARBA" id="ARBA00022598"/>
    </source>
</evidence>
<protein>
    <submittedName>
        <fullName evidence="5">Uncharacterized protein</fullName>
    </submittedName>
</protein>
<dbReference type="Gramene" id="ONIVA07G18060.1">
    <property type="protein sequence ID" value="ONIVA07G18060.1"/>
    <property type="gene ID" value="ONIVA07G18060"/>
</dbReference>
<dbReference type="Pfam" id="PF23572">
    <property type="entry name" value="GH3_C"/>
    <property type="match status" value="1"/>
</dbReference>
<dbReference type="OMA" id="DGCCLEM"/>
<dbReference type="GO" id="GO:0005737">
    <property type="term" value="C:cytoplasm"/>
    <property type="evidence" value="ECO:0007669"/>
    <property type="project" value="TreeGrafter"/>
</dbReference>
<dbReference type="AlphaFoldDB" id="A0A0E0I2Q5"/>
<dbReference type="EnsemblPlants" id="ONIVA07G18060.1">
    <property type="protein sequence ID" value="ONIVA07G18060.1"/>
    <property type="gene ID" value="ONIVA07G18060"/>
</dbReference>
<dbReference type="STRING" id="4536.A0A0E0I2Q5"/>